<organism evidence="1 2">
    <name type="scientific">Vitis vinifera</name>
    <name type="common">Grape</name>
    <dbReference type="NCBI Taxonomy" id="29760"/>
    <lineage>
        <taxon>Eukaryota</taxon>
        <taxon>Viridiplantae</taxon>
        <taxon>Streptophyta</taxon>
        <taxon>Embryophyta</taxon>
        <taxon>Tracheophyta</taxon>
        <taxon>Spermatophyta</taxon>
        <taxon>Magnoliopsida</taxon>
        <taxon>eudicotyledons</taxon>
        <taxon>Gunneridae</taxon>
        <taxon>Pentapetalae</taxon>
        <taxon>rosids</taxon>
        <taxon>Vitales</taxon>
        <taxon>Vitaceae</taxon>
        <taxon>Viteae</taxon>
        <taxon>Vitis</taxon>
    </lineage>
</organism>
<dbReference type="Proteomes" id="UP000288805">
    <property type="component" value="Unassembled WGS sequence"/>
</dbReference>
<gene>
    <name evidence="1" type="primary">HIPP32_1</name>
    <name evidence="1" type="ORF">CK203_007063</name>
</gene>
<evidence type="ECO:0000313" key="2">
    <source>
        <dbReference type="Proteomes" id="UP000288805"/>
    </source>
</evidence>
<sequence length="120" mass="13395">MGHMGQMNQMGQMGQMAKMGQMGQMGKMGQMGQMGSTCTSAMNQGYYQGMGPGNPYSQQYMAMMNQQRANPNEMFQPMMYARPQPAINYGPHPAVMQQYPVSDPYTHFFSDENTSSCSIM</sequence>
<protein>
    <submittedName>
        <fullName evidence="1">Heavy metal-associated isoprenylated plant protein 32</fullName>
    </submittedName>
</protein>
<accession>A0A438KC37</accession>
<comment type="caution">
    <text evidence="1">The sequence shown here is derived from an EMBL/GenBank/DDBJ whole genome shotgun (WGS) entry which is preliminary data.</text>
</comment>
<proteinExistence type="predicted"/>
<reference evidence="1 2" key="1">
    <citation type="journal article" date="2018" name="PLoS Genet.">
        <title>Population sequencing reveals clonal diversity and ancestral inbreeding in the grapevine cultivar Chardonnay.</title>
        <authorList>
            <person name="Roach M.J."/>
            <person name="Johnson D.L."/>
            <person name="Bohlmann J."/>
            <person name="van Vuuren H.J."/>
            <person name="Jones S.J."/>
            <person name="Pretorius I.S."/>
            <person name="Schmidt S.A."/>
            <person name="Borneman A.R."/>
        </authorList>
    </citation>
    <scope>NUCLEOTIDE SEQUENCE [LARGE SCALE GENOMIC DNA]</scope>
    <source>
        <strain evidence="2">cv. Chardonnay</strain>
        <tissue evidence="1">Leaf</tissue>
    </source>
</reference>
<evidence type="ECO:0000313" key="1">
    <source>
        <dbReference type="EMBL" id="RVX18773.1"/>
    </source>
</evidence>
<dbReference type="EMBL" id="QGNW01000010">
    <property type="protein sequence ID" value="RVX18773.1"/>
    <property type="molecule type" value="Genomic_DNA"/>
</dbReference>
<name>A0A438KC37_VITVI</name>
<dbReference type="OrthoDB" id="689350at2759"/>
<dbReference type="AlphaFoldDB" id="A0A438KC37"/>